<keyword evidence="11" id="KW-1185">Reference proteome</keyword>
<feature type="transmembrane region" description="Helical" evidence="8">
    <location>
        <begin position="292"/>
        <end position="309"/>
    </location>
</feature>
<dbReference type="OrthoDB" id="10021397at2759"/>
<feature type="transmembrane region" description="Helical" evidence="8">
    <location>
        <begin position="429"/>
        <end position="448"/>
    </location>
</feature>
<evidence type="ECO:0000256" key="7">
    <source>
        <dbReference type="SAM" id="MobiDB-lite"/>
    </source>
</evidence>
<feature type="transmembrane region" description="Helical" evidence="8">
    <location>
        <begin position="330"/>
        <end position="357"/>
    </location>
</feature>
<comment type="subcellular location">
    <subcellularLocation>
        <location evidence="1">Membrane</location>
        <topology evidence="1">Multi-pass membrane protein</topology>
    </subcellularLocation>
</comment>
<dbReference type="Pfam" id="PF07690">
    <property type="entry name" value="MFS_1"/>
    <property type="match status" value="1"/>
</dbReference>
<feature type="transmembrane region" description="Helical" evidence="8">
    <location>
        <begin position="262"/>
        <end position="286"/>
    </location>
</feature>
<dbReference type="GO" id="GO:0005886">
    <property type="term" value="C:plasma membrane"/>
    <property type="evidence" value="ECO:0007669"/>
    <property type="project" value="TreeGrafter"/>
</dbReference>
<feature type="transmembrane region" description="Helical" evidence="8">
    <location>
        <begin position="222"/>
        <end position="242"/>
    </location>
</feature>
<organism evidence="10 11">
    <name type="scientific">Hymenoscyphus fraxineus</name>
    <dbReference type="NCBI Taxonomy" id="746836"/>
    <lineage>
        <taxon>Eukaryota</taxon>
        <taxon>Fungi</taxon>
        <taxon>Dikarya</taxon>
        <taxon>Ascomycota</taxon>
        <taxon>Pezizomycotina</taxon>
        <taxon>Leotiomycetes</taxon>
        <taxon>Helotiales</taxon>
        <taxon>Helotiaceae</taxon>
        <taxon>Hymenoscyphus</taxon>
    </lineage>
</organism>
<feature type="transmembrane region" description="Helical" evidence="8">
    <location>
        <begin position="191"/>
        <end position="210"/>
    </location>
</feature>
<comment type="similarity">
    <text evidence="2">Belongs to the major facilitator superfamily. TCR/Tet family.</text>
</comment>
<gene>
    <name evidence="10" type="ORF">HYFRA_00010692</name>
</gene>
<comment type="caution">
    <text evidence="10">The sequence shown here is derived from an EMBL/GenBank/DDBJ whole genome shotgun (WGS) entry which is preliminary data.</text>
</comment>
<evidence type="ECO:0000256" key="5">
    <source>
        <dbReference type="ARBA" id="ARBA00022989"/>
    </source>
</evidence>
<dbReference type="InterPro" id="IPR036259">
    <property type="entry name" value="MFS_trans_sf"/>
</dbReference>
<dbReference type="EMBL" id="CAJVRL010000078">
    <property type="protein sequence ID" value="CAG8957270.1"/>
    <property type="molecule type" value="Genomic_DNA"/>
</dbReference>
<protein>
    <recommendedName>
        <fullName evidence="9">Major facilitator superfamily (MFS) profile domain-containing protein</fullName>
    </recommendedName>
</protein>
<evidence type="ECO:0000256" key="3">
    <source>
        <dbReference type="ARBA" id="ARBA00022448"/>
    </source>
</evidence>
<evidence type="ECO:0000313" key="11">
    <source>
        <dbReference type="Proteomes" id="UP000696280"/>
    </source>
</evidence>
<evidence type="ECO:0000313" key="10">
    <source>
        <dbReference type="EMBL" id="CAG8957270.1"/>
    </source>
</evidence>
<dbReference type="InterPro" id="IPR011701">
    <property type="entry name" value="MFS"/>
</dbReference>
<evidence type="ECO:0000256" key="4">
    <source>
        <dbReference type="ARBA" id="ARBA00022692"/>
    </source>
</evidence>
<feature type="domain" description="Major facilitator superfamily (MFS) profile" evidence="9">
    <location>
        <begin position="45"/>
        <end position="560"/>
    </location>
</feature>
<sequence>MPPKSPPIDEKSTQESDGATIPESHTGDEDGQVSRKVTGARWFIVNLAVLSATFLYALDNTVMANVRPSIIETFGNRVDTLAWLSISYPMGEVGANPLWYELSKFSPRFGCAISLTAYLNRAKLYGQVNNKLLYLSALLIFEVGSVVIASAQSIEGLLIGRAVAGLGGSGIYVGTLNILTAMTIPAERNQYLNFVGIAWSLGTILGPVVGGAFADSSATWRWAFYLNICIAGLTTPACIWLVPSILPSSSEKLWNRIRRIDFLGSLLFLGGATTIVMVLGFGGAIYDWKSKQMIGLYVGTVVAWALFSLQQSFNILTVDRIFPIHFIGDWLMVGLFAWTSISIANIVVTIYSLPLFFQFTFGDSSLKSAVYTLPFVFTAVAGGGVSGPLLPRFPVYMAWFIGASSLMLIGNGLLSTIDSTSSRGAICGYTVIQGLGVGPVIQLGYTIGQLKVAKSAIPEVTAFLSCAQMAGLTLSLGISTSVFLEGATGDISDILPGTSRSLIQSTINGVKTGLIRDLTVDVRQRVLDAIALNVGKMFYLNLAGSAMGFAIALFMRRERVNIVA</sequence>
<reference evidence="10" key="1">
    <citation type="submission" date="2021-07" db="EMBL/GenBank/DDBJ databases">
        <authorList>
            <person name="Durling M."/>
        </authorList>
    </citation>
    <scope>NUCLEOTIDE SEQUENCE</scope>
</reference>
<dbReference type="InterPro" id="IPR020846">
    <property type="entry name" value="MFS_dom"/>
</dbReference>
<dbReference type="AlphaFoldDB" id="A0A9N9L3X2"/>
<dbReference type="Gene3D" id="1.20.1250.20">
    <property type="entry name" value="MFS general substrate transporter like domains"/>
    <property type="match status" value="1"/>
</dbReference>
<dbReference type="Proteomes" id="UP000696280">
    <property type="component" value="Unassembled WGS sequence"/>
</dbReference>
<accession>A0A9N9L3X2</accession>
<keyword evidence="5 8" id="KW-1133">Transmembrane helix</keyword>
<feature type="transmembrane region" description="Helical" evidence="8">
    <location>
        <begin position="132"/>
        <end position="152"/>
    </location>
</feature>
<name>A0A9N9L3X2_9HELO</name>
<feature type="transmembrane region" description="Helical" evidence="8">
    <location>
        <begin position="397"/>
        <end position="417"/>
    </location>
</feature>
<evidence type="ECO:0000256" key="2">
    <source>
        <dbReference type="ARBA" id="ARBA00007520"/>
    </source>
</evidence>
<proteinExistence type="inferred from homology"/>
<feature type="transmembrane region" description="Helical" evidence="8">
    <location>
        <begin position="158"/>
        <end position="179"/>
    </location>
</feature>
<keyword evidence="4 8" id="KW-0812">Transmembrane</keyword>
<dbReference type="PROSITE" id="PS50850">
    <property type="entry name" value="MFS"/>
    <property type="match status" value="1"/>
</dbReference>
<feature type="transmembrane region" description="Helical" evidence="8">
    <location>
        <begin position="460"/>
        <end position="484"/>
    </location>
</feature>
<feature type="transmembrane region" description="Helical" evidence="8">
    <location>
        <begin position="537"/>
        <end position="555"/>
    </location>
</feature>
<feature type="region of interest" description="Disordered" evidence="7">
    <location>
        <begin position="1"/>
        <end position="33"/>
    </location>
</feature>
<dbReference type="PANTHER" id="PTHR23501:SF12">
    <property type="entry name" value="MAJOR FACILITATOR SUPERFAMILY (MFS) PROFILE DOMAIN-CONTAINING PROTEIN-RELATED"/>
    <property type="match status" value="1"/>
</dbReference>
<evidence type="ECO:0000259" key="9">
    <source>
        <dbReference type="PROSITE" id="PS50850"/>
    </source>
</evidence>
<evidence type="ECO:0000256" key="1">
    <source>
        <dbReference type="ARBA" id="ARBA00004141"/>
    </source>
</evidence>
<feature type="transmembrane region" description="Helical" evidence="8">
    <location>
        <begin position="40"/>
        <end position="58"/>
    </location>
</feature>
<evidence type="ECO:0000256" key="8">
    <source>
        <dbReference type="SAM" id="Phobius"/>
    </source>
</evidence>
<keyword evidence="3" id="KW-0813">Transport</keyword>
<dbReference type="SUPFAM" id="SSF103473">
    <property type="entry name" value="MFS general substrate transporter"/>
    <property type="match status" value="1"/>
</dbReference>
<dbReference type="PANTHER" id="PTHR23501">
    <property type="entry name" value="MAJOR FACILITATOR SUPERFAMILY"/>
    <property type="match status" value="1"/>
</dbReference>
<evidence type="ECO:0000256" key="6">
    <source>
        <dbReference type="ARBA" id="ARBA00023136"/>
    </source>
</evidence>
<feature type="transmembrane region" description="Helical" evidence="8">
    <location>
        <begin position="369"/>
        <end position="390"/>
    </location>
</feature>
<keyword evidence="6 8" id="KW-0472">Membrane</keyword>
<dbReference type="GO" id="GO:0022857">
    <property type="term" value="F:transmembrane transporter activity"/>
    <property type="evidence" value="ECO:0007669"/>
    <property type="project" value="InterPro"/>
</dbReference>